<accession>A0A819A8H9</accession>
<evidence type="ECO:0000313" key="5">
    <source>
        <dbReference type="Proteomes" id="UP000663874"/>
    </source>
</evidence>
<proteinExistence type="predicted"/>
<dbReference type="Proteomes" id="UP000663874">
    <property type="component" value="Unassembled WGS sequence"/>
</dbReference>
<dbReference type="Pfam" id="PF13812">
    <property type="entry name" value="PPR_3"/>
    <property type="match status" value="1"/>
</dbReference>
<dbReference type="NCBIfam" id="TIGR00756">
    <property type="entry name" value="PPR"/>
    <property type="match status" value="6"/>
</dbReference>
<protein>
    <recommendedName>
        <fullName evidence="3">DYW domain-containing protein</fullName>
    </recommendedName>
</protein>
<evidence type="ECO:0000259" key="3">
    <source>
        <dbReference type="Pfam" id="PF14432"/>
    </source>
</evidence>
<dbReference type="AlphaFoldDB" id="A0A819A8H9"/>
<dbReference type="EMBL" id="CAJOBE010001874">
    <property type="protein sequence ID" value="CAF3781587.1"/>
    <property type="molecule type" value="Genomic_DNA"/>
</dbReference>
<dbReference type="InterPro" id="IPR046960">
    <property type="entry name" value="PPR_At4g14850-like_plant"/>
</dbReference>
<gene>
    <name evidence="4" type="ORF">FNK824_LOCUS13941</name>
</gene>
<evidence type="ECO:0000256" key="2">
    <source>
        <dbReference type="PROSITE-ProRule" id="PRU00708"/>
    </source>
</evidence>
<evidence type="ECO:0000256" key="1">
    <source>
        <dbReference type="ARBA" id="ARBA00022737"/>
    </source>
</evidence>
<dbReference type="InterPro" id="IPR002885">
    <property type="entry name" value="PPR_rpt"/>
</dbReference>
<reference evidence="4" key="1">
    <citation type="submission" date="2021-02" db="EMBL/GenBank/DDBJ databases">
        <authorList>
            <person name="Nowell W R."/>
        </authorList>
    </citation>
    <scope>NUCLEOTIDE SEQUENCE</scope>
</reference>
<dbReference type="PANTHER" id="PTHR24015:SF548">
    <property type="entry name" value="OS08G0340900 PROTEIN"/>
    <property type="match status" value="1"/>
</dbReference>
<dbReference type="GO" id="GO:0003723">
    <property type="term" value="F:RNA binding"/>
    <property type="evidence" value="ECO:0007669"/>
    <property type="project" value="InterPro"/>
</dbReference>
<dbReference type="InterPro" id="IPR032867">
    <property type="entry name" value="DYW_dom"/>
</dbReference>
<dbReference type="PROSITE" id="PS51375">
    <property type="entry name" value="PPR"/>
    <property type="match status" value="2"/>
</dbReference>
<dbReference type="PANTHER" id="PTHR24015">
    <property type="entry name" value="OS07G0578800 PROTEIN-RELATED"/>
    <property type="match status" value="1"/>
</dbReference>
<sequence>MFNTFLYYRSTSRLIIMKRFVALKSNGDVGAQIKSFNEKKQFKKTLELFDKYKENDVKNLSSFIITQALKACTQMGDLQRGLIIHCLISSRIKTDCYISGSLIHLYMQYGDVVRAQSVFDMSKNKTIIMYGAMMKGYIKNNMAEKALELFNKIHAPDEVIILLLFNACAQLETLDALNLTKKVSKEIPKSFFSNPRLLTSLLDALMKCGDVNSAESLFNNSKEKSLSIYGAMMKGYIKNNMDDKAIDLFNKIQAPDEIIVTLLFNVCAQLENRDALNLTKKVSKEIPKSFFSNPYLSTSLLDALMKCGDVNSAESLFNNFKEKSVSIYGAMMKGYMKNNMPDKIIDLFNKIQAPDEIIIMLLFNACAQLNTPAALNLAKKVSKEIPKSFLSDSNLSTSLLDALMKCGDVEYAQTLFDASTIKVLSMYGAMMSEYNKENNLSKVLDLFNRMKLDRIEPDIIIYLYLIKALSHYGDDSLIEAIVKQIPNSFLVDNRLQTALIDMRGKIGCVDEAEQIFEKIRQPDEIGYSTMINAYGLNGMGTKALELYHRMPREFIDEVTDICVLNACSHSGLVNEARLIFKNIQMKTERIYGTMIDCLSRASYFEEAEELINEYERDHSPVSTMYMALLSGARNINNSCFSQKVYDRMKKLFSDMKNPLTSAAILLANVYGSSGEIDKASDIRIELNKSGAKKRSGISSTIVDGWSFDFRAHDRSHPRTADIYAEVEKMSKELIAHGHKYDASWITRPLDPDETVESVLCGHSEKLAIAWHFIDNRKPSRIFVRKNLRVCGDCHRATKMIAAIRQCVTFSHAYNCYECWSLLAPGCGEPFQSNA</sequence>
<keyword evidence="1" id="KW-0677">Repeat</keyword>
<feature type="repeat" description="PPR" evidence="2">
    <location>
        <begin position="423"/>
        <end position="457"/>
    </location>
</feature>
<dbReference type="FunFam" id="1.25.40.10:FF:000158">
    <property type="entry name" value="pentatricopeptide repeat-containing protein At2g33680"/>
    <property type="match status" value="1"/>
</dbReference>
<feature type="repeat" description="PPR" evidence="2">
    <location>
        <begin position="523"/>
        <end position="553"/>
    </location>
</feature>
<dbReference type="Pfam" id="PF14432">
    <property type="entry name" value="DYW_deaminase"/>
    <property type="match status" value="1"/>
</dbReference>
<name>A0A819A8H9_9BILA</name>
<comment type="caution">
    <text evidence="4">The sequence shown here is derived from an EMBL/GenBank/DDBJ whole genome shotgun (WGS) entry which is preliminary data.</text>
</comment>
<dbReference type="GO" id="GO:0009451">
    <property type="term" value="P:RNA modification"/>
    <property type="evidence" value="ECO:0007669"/>
    <property type="project" value="InterPro"/>
</dbReference>
<feature type="domain" description="DYW" evidence="3">
    <location>
        <begin position="737"/>
        <end position="806"/>
    </location>
</feature>
<dbReference type="Pfam" id="PF01535">
    <property type="entry name" value="PPR"/>
    <property type="match status" value="7"/>
</dbReference>
<organism evidence="4 5">
    <name type="scientific">Rotaria sordida</name>
    <dbReference type="NCBI Taxonomy" id="392033"/>
    <lineage>
        <taxon>Eukaryota</taxon>
        <taxon>Metazoa</taxon>
        <taxon>Spiralia</taxon>
        <taxon>Gnathifera</taxon>
        <taxon>Rotifera</taxon>
        <taxon>Eurotatoria</taxon>
        <taxon>Bdelloidea</taxon>
        <taxon>Philodinida</taxon>
        <taxon>Philodinidae</taxon>
        <taxon>Rotaria</taxon>
    </lineage>
</organism>
<evidence type="ECO:0000313" key="4">
    <source>
        <dbReference type="EMBL" id="CAF3781587.1"/>
    </source>
</evidence>
<dbReference type="GO" id="GO:0008270">
    <property type="term" value="F:zinc ion binding"/>
    <property type="evidence" value="ECO:0007669"/>
    <property type="project" value="InterPro"/>
</dbReference>
<dbReference type="GO" id="GO:0048731">
    <property type="term" value="P:system development"/>
    <property type="evidence" value="ECO:0007669"/>
    <property type="project" value="UniProtKB-ARBA"/>
</dbReference>
<dbReference type="Gene3D" id="1.25.40.10">
    <property type="entry name" value="Tetratricopeptide repeat domain"/>
    <property type="match status" value="6"/>
</dbReference>
<dbReference type="InterPro" id="IPR011990">
    <property type="entry name" value="TPR-like_helical_dom_sf"/>
</dbReference>